<evidence type="ECO:0000256" key="1">
    <source>
        <dbReference type="SAM" id="SignalP"/>
    </source>
</evidence>
<dbReference type="InterPro" id="IPR006311">
    <property type="entry name" value="TAT_signal"/>
</dbReference>
<evidence type="ECO:0000313" key="3">
    <source>
        <dbReference type="EMBL" id="MCX2725534.1"/>
    </source>
</evidence>
<dbReference type="InterPro" id="IPR012338">
    <property type="entry name" value="Beta-lactam/transpept-like"/>
</dbReference>
<feature type="signal peptide" evidence="1">
    <location>
        <begin position="1"/>
        <end position="28"/>
    </location>
</feature>
<comment type="caution">
    <text evidence="3">The sequence shown here is derived from an EMBL/GenBank/DDBJ whole genome shotgun (WGS) entry which is preliminary data.</text>
</comment>
<gene>
    <name evidence="3" type="ORF">ON753_24780</name>
</gene>
<dbReference type="PANTHER" id="PTHR46825">
    <property type="entry name" value="D-ALANYL-D-ALANINE-CARBOXYPEPTIDASE/ENDOPEPTIDASE AMPH"/>
    <property type="match status" value="1"/>
</dbReference>
<evidence type="ECO:0000313" key="4">
    <source>
        <dbReference type="Proteomes" id="UP001300261"/>
    </source>
</evidence>
<dbReference type="GO" id="GO:0016787">
    <property type="term" value="F:hydrolase activity"/>
    <property type="evidence" value="ECO:0007669"/>
    <property type="project" value="UniProtKB-KW"/>
</dbReference>
<dbReference type="RefSeq" id="WP_265966543.1">
    <property type="nucleotide sequence ID" value="NZ_JAPEVI010000003.1"/>
</dbReference>
<keyword evidence="3" id="KW-0378">Hydrolase</keyword>
<organism evidence="3 4">
    <name type="scientific">Roseibium salinum</name>
    <dbReference type="NCBI Taxonomy" id="1604349"/>
    <lineage>
        <taxon>Bacteria</taxon>
        <taxon>Pseudomonadati</taxon>
        <taxon>Pseudomonadota</taxon>
        <taxon>Alphaproteobacteria</taxon>
        <taxon>Hyphomicrobiales</taxon>
        <taxon>Stappiaceae</taxon>
        <taxon>Roseibium</taxon>
    </lineage>
</organism>
<dbReference type="Pfam" id="PF00144">
    <property type="entry name" value="Beta-lactamase"/>
    <property type="match status" value="1"/>
</dbReference>
<sequence length="525" mass="55260">MPPMDLSRRFFLSSATAALAGLPFGAFAQQLSPAQLPGVDVPPGQVDRAVAELDRIVADIMRRSAVPGVAVAVVHEGKTLFAKGFGVRRLGADGSVTPDTVFQLASLSKSIGATVVARQVSRGVVSWDSRMRDLLPGFSLSDPDRSEKLTIGDLYSHRSGLPDHAGDDLEDLGFGREVILERLRLLPLAPFRTSYAYTNFGLTAAAEAVAQASGTDWSSLSQEALYQPLGMTGTSSRFQDIMAAKNRAVPHARGSDGFAPLFQRNPDAQSPAGGVSSTVNDMAIWLKMLLADGSHDGRQVLAPEALLAAVSPQSFSSPPHSPDARAGFYGFGFNVGVEPSGRVKISHSGAFLMGAGTCFSMIPSLDLGIVVLTNAAPVGAAESIAASFTDLAQFGRETRDWYAGYSRLFEGFYTVRGRAAGATPPAAAAAPPPAEDCAGVYSHPYFGTIEVIAKSNGLVLAAGPEPMLFPLHPWDGAVMVFDFVTENAPIGSRSALTFADLADGPAQSVEIELFGDDPPARFTRV</sequence>
<accession>A0ABT3R8T6</accession>
<protein>
    <submittedName>
        <fullName evidence="3">Serine hydrolase</fullName>
    </submittedName>
</protein>
<name>A0ABT3R8T6_9HYPH</name>
<dbReference type="InterPro" id="IPR001466">
    <property type="entry name" value="Beta-lactam-related"/>
</dbReference>
<evidence type="ECO:0000259" key="2">
    <source>
        <dbReference type="Pfam" id="PF00144"/>
    </source>
</evidence>
<keyword evidence="4" id="KW-1185">Reference proteome</keyword>
<reference evidence="3 4" key="1">
    <citation type="journal article" date="2016" name="Int. J. Syst. Evol. Microbiol.">
        <title>Labrenzia salina sp. nov., isolated from the rhizosphere of the halophyte Arthrocnemum macrostachyum.</title>
        <authorList>
            <person name="Camacho M."/>
            <person name="Redondo-Gomez S."/>
            <person name="Rodriguez-Llorente I."/>
            <person name="Rohde M."/>
            <person name="Sproer C."/>
            <person name="Schumann P."/>
            <person name="Klenk H.P."/>
            <person name="Montero-Calasanz M.D.C."/>
        </authorList>
    </citation>
    <scope>NUCLEOTIDE SEQUENCE [LARGE SCALE GENOMIC DNA]</scope>
    <source>
        <strain evidence="3 4">DSM 29163</strain>
    </source>
</reference>
<dbReference type="SUPFAM" id="SSF56601">
    <property type="entry name" value="beta-lactamase/transpeptidase-like"/>
    <property type="match status" value="1"/>
</dbReference>
<feature type="chain" id="PRO_5045327745" evidence="1">
    <location>
        <begin position="29"/>
        <end position="525"/>
    </location>
</feature>
<dbReference type="Gene3D" id="3.40.710.10">
    <property type="entry name" value="DD-peptidase/beta-lactamase superfamily"/>
    <property type="match status" value="1"/>
</dbReference>
<dbReference type="Gene3D" id="2.40.128.600">
    <property type="match status" value="1"/>
</dbReference>
<dbReference type="InterPro" id="IPR050491">
    <property type="entry name" value="AmpC-like"/>
</dbReference>
<feature type="domain" description="Beta-lactamase-related" evidence="2">
    <location>
        <begin position="53"/>
        <end position="380"/>
    </location>
</feature>
<dbReference type="Proteomes" id="UP001300261">
    <property type="component" value="Unassembled WGS sequence"/>
</dbReference>
<dbReference type="PANTHER" id="PTHR46825:SF15">
    <property type="entry name" value="BETA-LACTAMASE-RELATED DOMAIN-CONTAINING PROTEIN"/>
    <property type="match status" value="1"/>
</dbReference>
<dbReference type="EMBL" id="JAPEVI010000003">
    <property type="protein sequence ID" value="MCX2725534.1"/>
    <property type="molecule type" value="Genomic_DNA"/>
</dbReference>
<dbReference type="PROSITE" id="PS51318">
    <property type="entry name" value="TAT"/>
    <property type="match status" value="1"/>
</dbReference>
<proteinExistence type="predicted"/>
<keyword evidence="1" id="KW-0732">Signal</keyword>